<gene>
    <name evidence="2" type="ORF">Q3M24_04800</name>
</gene>
<protein>
    <recommendedName>
        <fullName evidence="3">PH domain-containing protein</fullName>
    </recommendedName>
</protein>
<dbReference type="AlphaFoldDB" id="A0AAU8LXR3"/>
<feature type="transmembrane region" description="Helical" evidence="1">
    <location>
        <begin position="12"/>
        <end position="30"/>
    </location>
</feature>
<keyword evidence="1" id="KW-0812">Transmembrane</keyword>
<evidence type="ECO:0000313" key="2">
    <source>
        <dbReference type="EMBL" id="XCN74078.1"/>
    </source>
</evidence>
<dbReference type="EMBL" id="CP159373">
    <property type="protein sequence ID" value="XCN74078.1"/>
    <property type="molecule type" value="Genomic_DNA"/>
</dbReference>
<evidence type="ECO:0008006" key="3">
    <source>
        <dbReference type="Google" id="ProtNLM"/>
    </source>
</evidence>
<keyword evidence="1" id="KW-0472">Membrane</keyword>
<keyword evidence="1" id="KW-1133">Transmembrane helix</keyword>
<organism evidence="2">
    <name type="scientific">Candidatus Electrothrix aestuarii</name>
    <dbReference type="NCBI Taxonomy" id="3062594"/>
    <lineage>
        <taxon>Bacteria</taxon>
        <taxon>Pseudomonadati</taxon>
        <taxon>Thermodesulfobacteriota</taxon>
        <taxon>Desulfobulbia</taxon>
        <taxon>Desulfobulbales</taxon>
        <taxon>Desulfobulbaceae</taxon>
        <taxon>Candidatus Electrothrix</taxon>
    </lineage>
</organism>
<reference evidence="2" key="2">
    <citation type="submission" date="2024-06" db="EMBL/GenBank/DDBJ databases">
        <authorList>
            <person name="Plum-Jensen L.E."/>
            <person name="Schramm A."/>
            <person name="Marshall I.P.G."/>
        </authorList>
    </citation>
    <scope>NUCLEOTIDE SEQUENCE</scope>
    <source>
        <strain evidence="2">Rat1</strain>
    </source>
</reference>
<reference evidence="2" key="1">
    <citation type="journal article" date="2024" name="Syst. Appl. Microbiol.">
        <title>First single-strain enrichments of Electrothrix cable bacteria, description of E. aestuarii sp. nov. and E. rattekaaiensis sp. nov., and proposal of a cable bacteria taxonomy following the rules of the SeqCode.</title>
        <authorList>
            <person name="Plum-Jensen L.E."/>
            <person name="Schramm A."/>
            <person name="Marshall I.P.G."/>
        </authorList>
    </citation>
    <scope>NUCLEOTIDE SEQUENCE</scope>
    <source>
        <strain evidence="2">Rat1</strain>
    </source>
</reference>
<feature type="transmembrane region" description="Helical" evidence="1">
    <location>
        <begin position="36"/>
        <end position="56"/>
    </location>
</feature>
<proteinExistence type="predicted"/>
<accession>A0AAU8LXR3</accession>
<dbReference type="KEGG" id="eaj:Q3M24_04800"/>
<sequence length="159" mass="17978">MNTKSFKRYEYLVYSCLILVAIILGLLGGGRNWDTVFSVLLNLSSELLSVGLLFFIMRLTIDKALAHQSEKIAVVLCYGSERIELPVELRRAEFTRAEILGRVGMIPMKDKGKRFSIKHFNTPDFLRAINTVAESEAEGSILSIPCDEEEFSQFDLPKN</sequence>
<name>A0AAU8LXR3_9BACT</name>
<evidence type="ECO:0000256" key="1">
    <source>
        <dbReference type="SAM" id="Phobius"/>
    </source>
</evidence>